<dbReference type="Proteomes" id="UP000183530">
    <property type="component" value="Chromosome"/>
</dbReference>
<gene>
    <name evidence="1" type="ORF">BHE16_01650</name>
</gene>
<organism evidence="1 2">
    <name type="scientific">Neomicrococcus aestuarii</name>
    <dbReference type="NCBI Taxonomy" id="556325"/>
    <lineage>
        <taxon>Bacteria</taxon>
        <taxon>Bacillati</taxon>
        <taxon>Actinomycetota</taxon>
        <taxon>Actinomycetes</taxon>
        <taxon>Micrococcales</taxon>
        <taxon>Micrococcaceae</taxon>
        <taxon>Neomicrococcus</taxon>
    </lineage>
</organism>
<dbReference type="KEGG" id="nae:BHE16_01650"/>
<keyword evidence="2" id="KW-1185">Reference proteome</keyword>
<dbReference type="AlphaFoldDB" id="A0A1L2ZLC0"/>
<dbReference type="EMBL" id="CP018135">
    <property type="protein sequence ID" value="APF39936.1"/>
    <property type="molecule type" value="Genomic_DNA"/>
</dbReference>
<name>A0A1L2ZLC0_9MICC</name>
<reference evidence="1 2" key="1">
    <citation type="submission" date="2016-11" db="EMBL/GenBank/DDBJ databases">
        <title>Genome sequencing of Zhihengliuella aestuarii B18 antagonistic to Plasmodiophora brassicae.</title>
        <authorList>
            <person name="Luo Y."/>
        </authorList>
    </citation>
    <scope>NUCLEOTIDE SEQUENCE [LARGE SCALE GENOMIC DNA]</scope>
    <source>
        <strain evidence="1 2">B18</strain>
    </source>
</reference>
<accession>A0A1L2ZLC0</accession>
<proteinExistence type="predicted"/>
<sequence>MGTPSMSLNAVILTCLQEVFSSIEQGLEFGSLQFFLVPTPIVSSVRVASLLLPELEIELTPKLLPLFGCEALLEFSEAGLVSALT</sequence>
<evidence type="ECO:0000313" key="2">
    <source>
        <dbReference type="Proteomes" id="UP000183530"/>
    </source>
</evidence>
<protein>
    <submittedName>
        <fullName evidence="1">Uncharacterized protein</fullName>
    </submittedName>
</protein>
<evidence type="ECO:0000313" key="1">
    <source>
        <dbReference type="EMBL" id="APF39936.1"/>
    </source>
</evidence>